<accession>A0ABV0IH58</accession>
<evidence type="ECO:0000313" key="2">
    <source>
        <dbReference type="EMBL" id="MEO9247328.1"/>
    </source>
</evidence>
<dbReference type="Proteomes" id="UP001484097">
    <property type="component" value="Unassembled WGS sequence"/>
</dbReference>
<feature type="transmembrane region" description="Helical" evidence="1">
    <location>
        <begin position="112"/>
        <end position="133"/>
    </location>
</feature>
<evidence type="ECO:0008006" key="4">
    <source>
        <dbReference type="Google" id="ProtNLM"/>
    </source>
</evidence>
<keyword evidence="3" id="KW-1185">Reference proteome</keyword>
<dbReference type="RefSeq" id="WP_347919855.1">
    <property type="nucleotide sequence ID" value="NZ_JBDXMX010000002.1"/>
</dbReference>
<keyword evidence="1" id="KW-1133">Transmembrane helix</keyword>
<keyword evidence="1" id="KW-0472">Membrane</keyword>
<evidence type="ECO:0000313" key="3">
    <source>
        <dbReference type="Proteomes" id="UP001484097"/>
    </source>
</evidence>
<sequence>MRTPEPPRHAPTRSTWRLSVRPVAGTTTGTLGEDILLARHGDRILRLRQDHRAGQTVATLRDGTSDTAPNRINGGTLALRPGERARLHWTTLTQDGDPEAIREVRLLGRLSVIWIVASVLLCALMAWGMATFMDPSAVEDLTSAYFGISPAGLPDPTADAAANAATAGS</sequence>
<reference evidence="2 3" key="1">
    <citation type="submission" date="2024-05" db="EMBL/GenBank/DDBJ databases">
        <authorList>
            <person name="Yi C."/>
        </authorList>
    </citation>
    <scope>NUCLEOTIDE SEQUENCE [LARGE SCALE GENOMIC DNA]</scope>
    <source>
        <strain evidence="2 3">XS13</strain>
    </source>
</reference>
<comment type="caution">
    <text evidence="2">The sequence shown here is derived from an EMBL/GenBank/DDBJ whole genome shotgun (WGS) entry which is preliminary data.</text>
</comment>
<name>A0ABV0IH58_9MICC</name>
<keyword evidence="1" id="KW-0812">Transmembrane</keyword>
<dbReference type="EMBL" id="JBDXMX010000002">
    <property type="protein sequence ID" value="MEO9247328.1"/>
    <property type="molecule type" value="Genomic_DNA"/>
</dbReference>
<organism evidence="2 3">
    <name type="scientific">Citricoccus nitrophenolicus</name>
    <dbReference type="NCBI Taxonomy" id="863575"/>
    <lineage>
        <taxon>Bacteria</taxon>
        <taxon>Bacillati</taxon>
        <taxon>Actinomycetota</taxon>
        <taxon>Actinomycetes</taxon>
        <taxon>Micrococcales</taxon>
        <taxon>Micrococcaceae</taxon>
        <taxon>Citricoccus</taxon>
    </lineage>
</organism>
<protein>
    <recommendedName>
        <fullName evidence="4">FHA domain-containing protein</fullName>
    </recommendedName>
</protein>
<gene>
    <name evidence="2" type="ORF">ABDK96_06515</name>
</gene>
<evidence type="ECO:0000256" key="1">
    <source>
        <dbReference type="SAM" id="Phobius"/>
    </source>
</evidence>
<proteinExistence type="predicted"/>